<evidence type="ECO:0000256" key="1">
    <source>
        <dbReference type="SAM" id="Phobius"/>
    </source>
</evidence>
<sequence>MALVNCGECSAQISDRANACPHCGNPMRGGGYAEPARQVVTIQETGKDVKILQIVAVIFMLAGLALIYEGWGGGGMMLGFGLIAVGFIGSLYAKVVSWWKYR</sequence>
<feature type="transmembrane region" description="Helical" evidence="1">
    <location>
        <begin position="51"/>
        <end position="68"/>
    </location>
</feature>
<reference evidence="2" key="1">
    <citation type="submission" date="2022-09" db="EMBL/GenBank/DDBJ databases">
        <title>Genomic of Burkholderia gladioli.</title>
        <authorList>
            <person name="Wu H."/>
        </authorList>
    </citation>
    <scope>NUCLEOTIDE SEQUENCE</scope>
    <source>
        <strain evidence="2">ZN-S4</strain>
    </source>
</reference>
<dbReference type="Proteomes" id="UP001059745">
    <property type="component" value="Chromosome 1"/>
</dbReference>
<organism evidence="2 3">
    <name type="scientific">Burkholderia gladioli</name>
    <name type="common">Pseudomonas marginata</name>
    <name type="synonym">Phytomonas marginata</name>
    <dbReference type="NCBI Taxonomy" id="28095"/>
    <lineage>
        <taxon>Bacteria</taxon>
        <taxon>Pseudomonadati</taxon>
        <taxon>Pseudomonadota</taxon>
        <taxon>Betaproteobacteria</taxon>
        <taxon>Burkholderiales</taxon>
        <taxon>Burkholderiaceae</taxon>
        <taxon>Burkholderia</taxon>
    </lineage>
</organism>
<evidence type="ECO:0008006" key="4">
    <source>
        <dbReference type="Google" id="ProtNLM"/>
    </source>
</evidence>
<evidence type="ECO:0000313" key="3">
    <source>
        <dbReference type="Proteomes" id="UP001059745"/>
    </source>
</evidence>
<evidence type="ECO:0000313" key="2">
    <source>
        <dbReference type="EMBL" id="UWX68849.1"/>
    </source>
</evidence>
<gene>
    <name evidence="2" type="ORF">NYZ96_11430</name>
</gene>
<dbReference type="EMBL" id="CP104214">
    <property type="protein sequence ID" value="UWX68849.1"/>
    <property type="molecule type" value="Genomic_DNA"/>
</dbReference>
<dbReference type="RefSeq" id="WP_141754971.1">
    <property type="nucleotide sequence ID" value="NZ_CP104214.1"/>
</dbReference>
<keyword evidence="1" id="KW-0472">Membrane</keyword>
<protein>
    <recommendedName>
        <fullName evidence="4">Zinc ribbon domain-containing protein</fullName>
    </recommendedName>
</protein>
<feature type="transmembrane region" description="Helical" evidence="1">
    <location>
        <begin position="74"/>
        <end position="93"/>
    </location>
</feature>
<accession>A0AB38TN21</accession>
<keyword evidence="1" id="KW-0812">Transmembrane</keyword>
<dbReference type="AlphaFoldDB" id="A0AB38TN21"/>
<proteinExistence type="predicted"/>
<keyword evidence="1" id="KW-1133">Transmembrane helix</keyword>
<name>A0AB38TN21_BURGA</name>